<organism evidence="2 3">
    <name type="scientific">Leptospira paudalimensis</name>
    <dbReference type="NCBI Taxonomy" id="2950024"/>
    <lineage>
        <taxon>Bacteria</taxon>
        <taxon>Pseudomonadati</taxon>
        <taxon>Spirochaetota</taxon>
        <taxon>Spirochaetia</taxon>
        <taxon>Leptospirales</taxon>
        <taxon>Leptospiraceae</taxon>
        <taxon>Leptospira</taxon>
    </lineage>
</organism>
<accession>A0ABT3M5B3</accession>
<comment type="caution">
    <text evidence="2">The sequence shown here is derived from an EMBL/GenBank/DDBJ whole genome shotgun (WGS) entry which is preliminary data.</text>
</comment>
<gene>
    <name evidence="2" type="ORF">ND855_05480</name>
</gene>
<evidence type="ECO:0000256" key="1">
    <source>
        <dbReference type="SAM" id="Phobius"/>
    </source>
</evidence>
<keyword evidence="1" id="KW-0812">Transmembrane</keyword>
<dbReference type="Proteomes" id="UP001208794">
    <property type="component" value="Unassembled WGS sequence"/>
</dbReference>
<keyword evidence="1" id="KW-1133">Transmembrane helix</keyword>
<reference evidence="2 3" key="1">
    <citation type="submission" date="2022-06" db="EMBL/GenBank/DDBJ databases">
        <title>Leptospira isolates from biofilms formed at urban environments.</title>
        <authorList>
            <person name="Ribeiro P.S."/>
            <person name="Sousa T."/>
            <person name="Carvalho N."/>
            <person name="Aburjaile F."/>
            <person name="Neves F."/>
            <person name="Oliveira D."/>
            <person name="Blanco L."/>
            <person name="Lima J."/>
            <person name="Costa F."/>
            <person name="Brenig B."/>
            <person name="Soares S."/>
            <person name="Ramos R."/>
            <person name="Goes-Neto A."/>
            <person name="Matiuzzi M."/>
            <person name="Azevedo V."/>
            <person name="Ristow P."/>
        </authorList>
    </citation>
    <scope>NUCLEOTIDE SEQUENCE [LARGE SCALE GENOMIC DNA]</scope>
    <source>
        <strain evidence="2 3">VSF14</strain>
    </source>
</reference>
<keyword evidence="3" id="KW-1185">Reference proteome</keyword>
<keyword evidence="1" id="KW-0472">Membrane</keyword>
<sequence length="211" mass="24550">MEIENLSLIIDRVQLFYESAWLKLIVSFSALLGFLGIIVPIAVNWFQKKSFKLDEINFEIRLEKKIETLKQTLISEIQEEIKTLEKTIETTITAKLEIYEKKINSATGGLYHLEGNVNNTFPQLALESYLSAIKCYLESDYEANLYTVLELAEGKLDLLFKEDFENNTDLEPFCLEILESLKKQNDSGKFTRRINFFKDKFTKAKNRPKNQ</sequence>
<name>A0ABT3M5B3_9LEPT</name>
<feature type="transmembrane region" description="Helical" evidence="1">
    <location>
        <begin position="20"/>
        <end position="43"/>
    </location>
</feature>
<evidence type="ECO:0000313" key="2">
    <source>
        <dbReference type="EMBL" id="MCW7503568.1"/>
    </source>
</evidence>
<dbReference type="EMBL" id="JAMQPR010000001">
    <property type="protein sequence ID" value="MCW7503568.1"/>
    <property type="molecule type" value="Genomic_DNA"/>
</dbReference>
<dbReference type="RefSeq" id="WP_265357528.1">
    <property type="nucleotide sequence ID" value="NZ_JAMQPR010000001.1"/>
</dbReference>
<proteinExistence type="predicted"/>
<protein>
    <submittedName>
        <fullName evidence="2">Uncharacterized protein</fullName>
    </submittedName>
</protein>
<evidence type="ECO:0000313" key="3">
    <source>
        <dbReference type="Proteomes" id="UP001208794"/>
    </source>
</evidence>